<sequence>MIKHEKESPSTMHHTLPFFHAKMNSSQHYISNMEFIPHQGRTSNNDHTMLQNYANNHHNNLDMELQTYLLQALLNTPSSHHFTNQTILSFLYHLIDKALQFSKSDLPLRWSALSTDDDQEIDPAAQDIYPSLLLSSQPQHYSFNEPTVMPTSQFLAQNSFQPLEYCLPEATADVWFPPADVVNRFFEGFSSKNLTRCSSSTPITLENHSMESCCGFSPISSLSGNSSSLHGQHYVESNPYQQQPSPPPSPVTEFIQKAMGTSLLKQLQPLTTSNNNSKQLPLKRCHDHSAALFSQTLMKTSTTPQSKITKTRKSSKSASASFLDQKRIKDIVLVEFNSNHGPTGRTSQAQTLVDDGVGQ</sequence>
<dbReference type="AlphaFoldDB" id="A0AA88GSW8"/>
<proteinExistence type="predicted"/>
<dbReference type="RefSeq" id="XP_044552274.1">
    <property type="nucleotide sequence ID" value="XM_044694101.1"/>
</dbReference>
<comment type="caution">
    <text evidence="2">The sequence shown here is derived from an EMBL/GenBank/DDBJ whole genome shotgun (WGS) entry which is preliminary data.</text>
</comment>
<evidence type="ECO:0000313" key="3">
    <source>
        <dbReference type="Proteomes" id="UP000816034"/>
    </source>
</evidence>
<organism evidence="2 3">
    <name type="scientific">Naegleria lovaniensis</name>
    <name type="common">Amoeba</name>
    <dbReference type="NCBI Taxonomy" id="51637"/>
    <lineage>
        <taxon>Eukaryota</taxon>
        <taxon>Discoba</taxon>
        <taxon>Heterolobosea</taxon>
        <taxon>Tetramitia</taxon>
        <taxon>Eutetramitia</taxon>
        <taxon>Vahlkampfiidae</taxon>
        <taxon>Naegleria</taxon>
    </lineage>
</organism>
<protein>
    <submittedName>
        <fullName evidence="2">Uncharacterized protein</fullName>
    </submittedName>
</protein>
<feature type="compositionally biased region" description="Polar residues" evidence="1">
    <location>
        <begin position="337"/>
        <end position="351"/>
    </location>
</feature>
<evidence type="ECO:0000313" key="2">
    <source>
        <dbReference type="EMBL" id="KAG2388282.1"/>
    </source>
</evidence>
<keyword evidence="3" id="KW-1185">Reference proteome</keyword>
<gene>
    <name evidence="2" type="ORF">C9374_000446</name>
</gene>
<accession>A0AA88GSW8</accession>
<dbReference type="Proteomes" id="UP000816034">
    <property type="component" value="Unassembled WGS sequence"/>
</dbReference>
<dbReference type="GeneID" id="68092908"/>
<feature type="region of interest" description="Disordered" evidence="1">
    <location>
        <begin position="227"/>
        <end position="251"/>
    </location>
</feature>
<reference evidence="2 3" key="1">
    <citation type="journal article" date="2018" name="BMC Genomics">
        <title>The genome of Naegleria lovaniensis, the basis for a comparative approach to unravel pathogenicity factors of the human pathogenic amoeba N. fowleri.</title>
        <authorList>
            <person name="Liechti N."/>
            <person name="Schurch N."/>
            <person name="Bruggmann R."/>
            <person name="Wittwer M."/>
        </authorList>
    </citation>
    <scope>NUCLEOTIDE SEQUENCE [LARGE SCALE GENOMIC DNA]</scope>
    <source>
        <strain evidence="2 3">ATCC 30569</strain>
    </source>
</reference>
<feature type="region of interest" description="Disordered" evidence="1">
    <location>
        <begin position="300"/>
        <end position="321"/>
    </location>
</feature>
<evidence type="ECO:0000256" key="1">
    <source>
        <dbReference type="SAM" id="MobiDB-lite"/>
    </source>
</evidence>
<name>A0AA88GSW8_NAELO</name>
<feature type="region of interest" description="Disordered" evidence="1">
    <location>
        <begin position="337"/>
        <end position="359"/>
    </location>
</feature>
<dbReference type="EMBL" id="PYSW02000010">
    <property type="protein sequence ID" value="KAG2388282.1"/>
    <property type="molecule type" value="Genomic_DNA"/>
</dbReference>